<dbReference type="Gene3D" id="3.30.70.370">
    <property type="match status" value="1"/>
</dbReference>
<comment type="function">
    <text evidence="17">In addition to polymerase activity, this DNA polymerase exhibits 3'-5' and 5'-3' exonuclease activity.</text>
</comment>
<dbReference type="InterPro" id="IPR002562">
    <property type="entry name" value="3'-5'_exonuclease_dom"/>
</dbReference>
<dbReference type="InterPro" id="IPR036397">
    <property type="entry name" value="RNaseH_sf"/>
</dbReference>
<dbReference type="EMBL" id="LOBR01000025">
    <property type="protein sequence ID" value="KYN89122.1"/>
    <property type="molecule type" value="Genomic_DNA"/>
</dbReference>
<dbReference type="NCBIfam" id="TIGR00593">
    <property type="entry name" value="pola"/>
    <property type="match status" value="1"/>
</dbReference>
<keyword evidence="7 17" id="KW-0235">DNA replication</keyword>
<dbReference type="FunFam" id="1.10.150.20:FF:000003">
    <property type="entry name" value="DNA polymerase I"/>
    <property type="match status" value="1"/>
</dbReference>
<evidence type="ECO:0000256" key="3">
    <source>
        <dbReference type="ARBA" id="ARBA00012417"/>
    </source>
</evidence>
<dbReference type="EC" id="2.7.7.7" evidence="3 16"/>
<keyword evidence="6 17" id="KW-0548">Nucleotidyltransferase</keyword>
<evidence type="ECO:0000256" key="4">
    <source>
        <dbReference type="ARBA" id="ARBA00020311"/>
    </source>
</evidence>
<keyword evidence="11 17" id="KW-0269">Exonuclease</keyword>
<evidence type="ECO:0000256" key="5">
    <source>
        <dbReference type="ARBA" id="ARBA00022679"/>
    </source>
</evidence>
<dbReference type="InterPro" id="IPR020045">
    <property type="entry name" value="DNA_polI_H3TH"/>
</dbReference>
<dbReference type="GO" id="GO:0003677">
    <property type="term" value="F:DNA binding"/>
    <property type="evidence" value="ECO:0007669"/>
    <property type="project" value="UniProtKB-UniRule"/>
</dbReference>
<organism evidence="21 22">
    <name type="scientific">Vibrio cidicii</name>
    <dbReference type="NCBI Taxonomy" id="1763883"/>
    <lineage>
        <taxon>Bacteria</taxon>
        <taxon>Pseudomonadati</taxon>
        <taxon>Pseudomonadota</taxon>
        <taxon>Gammaproteobacteria</taxon>
        <taxon>Vibrionales</taxon>
        <taxon>Vibrionaceae</taxon>
        <taxon>Vibrio</taxon>
    </lineage>
</organism>
<dbReference type="RefSeq" id="WP_061896724.1">
    <property type="nucleotide sequence ID" value="NZ_LOBR01000025.1"/>
</dbReference>
<evidence type="ECO:0000256" key="17">
    <source>
        <dbReference type="RuleBase" id="RU004460"/>
    </source>
</evidence>
<accession>A0A151KZ66</accession>
<comment type="catalytic activity">
    <reaction evidence="15 17">
        <text>DNA(n) + a 2'-deoxyribonucleoside 5'-triphosphate = DNA(n+1) + diphosphate</text>
        <dbReference type="Rhea" id="RHEA:22508"/>
        <dbReference type="Rhea" id="RHEA-COMP:17339"/>
        <dbReference type="Rhea" id="RHEA-COMP:17340"/>
        <dbReference type="ChEBI" id="CHEBI:33019"/>
        <dbReference type="ChEBI" id="CHEBI:61560"/>
        <dbReference type="ChEBI" id="CHEBI:173112"/>
        <dbReference type="EC" id="2.7.7.7"/>
    </reaction>
</comment>
<proteinExistence type="inferred from homology"/>
<dbReference type="CDD" id="cd09859">
    <property type="entry name" value="PIN_53EXO"/>
    <property type="match status" value="1"/>
</dbReference>
<dbReference type="SMART" id="SM00475">
    <property type="entry name" value="53EXOc"/>
    <property type="match status" value="1"/>
</dbReference>
<evidence type="ECO:0000256" key="1">
    <source>
        <dbReference type="ARBA" id="ARBA00007705"/>
    </source>
</evidence>
<dbReference type="Pfam" id="PF01612">
    <property type="entry name" value="DNA_pol_A_exo1"/>
    <property type="match status" value="1"/>
</dbReference>
<dbReference type="GO" id="GO:0008409">
    <property type="term" value="F:5'-3' exonuclease activity"/>
    <property type="evidence" value="ECO:0007669"/>
    <property type="project" value="UniProtKB-UniRule"/>
</dbReference>
<dbReference type="FunFam" id="1.20.1060.10:FF:000001">
    <property type="entry name" value="DNA polymerase I"/>
    <property type="match status" value="1"/>
</dbReference>
<evidence type="ECO:0000256" key="10">
    <source>
        <dbReference type="ARBA" id="ARBA00022801"/>
    </source>
</evidence>
<keyword evidence="12 17" id="KW-0239">DNA-directed DNA polymerase</keyword>
<evidence type="ECO:0000256" key="11">
    <source>
        <dbReference type="ARBA" id="ARBA00022839"/>
    </source>
</evidence>
<dbReference type="GO" id="GO:0008408">
    <property type="term" value="F:3'-5' exonuclease activity"/>
    <property type="evidence" value="ECO:0007669"/>
    <property type="project" value="UniProtKB-UniRule"/>
</dbReference>
<gene>
    <name evidence="17" type="primary">polA</name>
    <name evidence="21" type="ORF">ATY37_03450</name>
</gene>
<evidence type="ECO:0000256" key="6">
    <source>
        <dbReference type="ARBA" id="ARBA00022695"/>
    </source>
</evidence>
<dbReference type="FunFam" id="3.40.50.1010:FF:000001">
    <property type="entry name" value="DNA polymerase I"/>
    <property type="match status" value="1"/>
</dbReference>
<dbReference type="Pfam" id="PF02739">
    <property type="entry name" value="5_3_exonuc_N"/>
    <property type="match status" value="1"/>
</dbReference>
<evidence type="ECO:0000256" key="12">
    <source>
        <dbReference type="ARBA" id="ARBA00022932"/>
    </source>
</evidence>
<dbReference type="SMART" id="SM00482">
    <property type="entry name" value="POLAc"/>
    <property type="match status" value="1"/>
</dbReference>
<dbReference type="CDD" id="cd06139">
    <property type="entry name" value="DNA_polA_I_Ecoli_like_exo"/>
    <property type="match status" value="1"/>
</dbReference>
<dbReference type="GO" id="GO:0006302">
    <property type="term" value="P:double-strand break repair"/>
    <property type="evidence" value="ECO:0007669"/>
    <property type="project" value="TreeGrafter"/>
</dbReference>
<dbReference type="PROSITE" id="PS00447">
    <property type="entry name" value="DNA_POLYMERASE_A"/>
    <property type="match status" value="1"/>
</dbReference>
<dbReference type="SUPFAM" id="SSF56672">
    <property type="entry name" value="DNA/RNA polymerases"/>
    <property type="match status" value="1"/>
</dbReference>
<dbReference type="Pfam" id="PF00476">
    <property type="entry name" value="DNA_pol_A"/>
    <property type="match status" value="1"/>
</dbReference>
<comment type="subunit">
    <text evidence="2">Single-chain monomer with multiple functions.</text>
</comment>
<dbReference type="InterPro" id="IPR019760">
    <property type="entry name" value="DNA-dir_DNA_pol_A_CS"/>
</dbReference>
<dbReference type="InterPro" id="IPR018320">
    <property type="entry name" value="DNA_polymerase_1"/>
</dbReference>
<evidence type="ECO:0000259" key="18">
    <source>
        <dbReference type="SMART" id="SM00474"/>
    </source>
</evidence>
<dbReference type="InterPro" id="IPR020046">
    <property type="entry name" value="5-3_exonucl_a-hlix_arch_N"/>
</dbReference>
<evidence type="ECO:0000256" key="14">
    <source>
        <dbReference type="ARBA" id="ARBA00023204"/>
    </source>
</evidence>
<evidence type="ECO:0000256" key="16">
    <source>
        <dbReference type="NCBIfam" id="TIGR00593"/>
    </source>
</evidence>
<dbReference type="FunFam" id="1.10.150.20:FF:000002">
    <property type="entry name" value="DNA polymerase I"/>
    <property type="match status" value="1"/>
</dbReference>
<sequence length="932" mass="103287">MASIPENPLILIDGSSYLYRAFHAYPGTMSNGEIPTNAVYGVVNMLRSMMRQFASERIAVVFDAKGKTFRDEMYPEYKAHRPPMPDDLRCQIEPLHDVIRAMGLPLICVPGVEADDVIGTLAYQASQQGMPVLISTGDKDMAQLVDDNITLINTMTNVVMDREGVIEKFGIPPELIIDYLALMGDKVDNIPGVPGVGDKTAVALLQGIGGIASLYERLDEIAALGFRGSKTMAKKLLDNKENALLSYQLATIKLDVELEETPDSLHKMTPNKDELIKLYGQLTFKSWLTELLDGGTGVVEAVEKSASTRDTIAAASPAKELNTSAANIDRSQYETILDQDSFHAWLDKLKAAELFAFDTETDSLDYMVANLVGLSFAIEEGVAAYVPVAHDYLDAPQQLDRDWVLEQLKPILEDDAQAKVGQNLKYDASVLARYGIEMKGIQHDTMLASYVYNSVGGKHDMDSLALRFLQHSCISFEQIAGKGKNQLTFNQIDLNEAAVYAAEDADVTLRLHNRLAESLNADEKLKSVYEEIEVPLVPVLSRIERTGVLIDAMKLSAQSQEIALRLDELEQKAYEIAEQEFNMNSPKQLQTILFEQMGLPVVKKTPSGTPSTNEEVLQELALDYPLPKVILEYRGLAKLKSTYTDKLPKMINPTTGRVHTSYHQAVTATGRLSSTDPNLQNIPIRNEEGRRIRQAFVAPHGYKILAVDYSQIELRIMAHLSGDQALLDAFQQGKDIHAATAAEILGVSIDQVTSEQRRRAKAVNFGLIYGMSAFGLAKQLGIPRGEAQGYMDKYFERYPGVMQYMEDTRSTASELGYVETIFGRRLHLPEITSRNVMRRKAAERAAINAPMQGTAADIIKKAMLLVDQWIEQEGDGRVKLLMQVHDELVLEVEESSLAEIESKVQELMESAAQLKVPLVADAGHGDNWDQAH</sequence>
<evidence type="ECO:0000256" key="2">
    <source>
        <dbReference type="ARBA" id="ARBA00011541"/>
    </source>
</evidence>
<evidence type="ECO:0000259" key="19">
    <source>
        <dbReference type="SMART" id="SM00475"/>
    </source>
</evidence>
<dbReference type="InterPro" id="IPR043502">
    <property type="entry name" value="DNA/RNA_pol_sf"/>
</dbReference>
<name>A0A151KZ66_9VIBR</name>
<dbReference type="Gene3D" id="3.30.420.10">
    <property type="entry name" value="Ribonuclease H-like superfamily/Ribonuclease H"/>
    <property type="match status" value="1"/>
</dbReference>
<protein>
    <recommendedName>
        <fullName evidence="4 16">DNA polymerase I</fullName>
        <ecNumber evidence="3 16">2.7.7.7</ecNumber>
    </recommendedName>
</protein>
<dbReference type="Gene3D" id="3.40.50.1010">
    <property type="entry name" value="5'-nuclease"/>
    <property type="match status" value="1"/>
</dbReference>
<dbReference type="PRINTS" id="PR00868">
    <property type="entry name" value="DNAPOLI"/>
</dbReference>
<dbReference type="SMART" id="SM00279">
    <property type="entry name" value="HhH2"/>
    <property type="match status" value="1"/>
</dbReference>
<dbReference type="SUPFAM" id="SSF53098">
    <property type="entry name" value="Ribonuclease H-like"/>
    <property type="match status" value="1"/>
</dbReference>
<evidence type="ECO:0000313" key="21">
    <source>
        <dbReference type="EMBL" id="KYN89122.1"/>
    </source>
</evidence>
<keyword evidence="9 17" id="KW-0227">DNA damage</keyword>
<dbReference type="InterPro" id="IPR008918">
    <property type="entry name" value="HhH2"/>
</dbReference>
<keyword evidence="10 17" id="KW-0378">Hydrolase</keyword>
<dbReference type="InterPro" id="IPR002421">
    <property type="entry name" value="5-3_exonuclease"/>
</dbReference>
<dbReference type="SUPFAM" id="SSF88723">
    <property type="entry name" value="PIN domain-like"/>
    <property type="match status" value="1"/>
</dbReference>
<dbReference type="Proteomes" id="UP000075346">
    <property type="component" value="Unassembled WGS sequence"/>
</dbReference>
<evidence type="ECO:0000313" key="22">
    <source>
        <dbReference type="Proteomes" id="UP000075346"/>
    </source>
</evidence>
<comment type="caution">
    <text evidence="21">The sequence shown here is derived from an EMBL/GenBank/DDBJ whole genome shotgun (WGS) entry which is preliminary data.</text>
</comment>
<dbReference type="PANTHER" id="PTHR10133">
    <property type="entry name" value="DNA POLYMERASE I"/>
    <property type="match status" value="1"/>
</dbReference>
<dbReference type="GO" id="GO:0003887">
    <property type="term" value="F:DNA-directed DNA polymerase activity"/>
    <property type="evidence" value="ECO:0007669"/>
    <property type="project" value="UniProtKB-UniRule"/>
</dbReference>
<dbReference type="CDD" id="cd08637">
    <property type="entry name" value="DNA_pol_A_pol_I_C"/>
    <property type="match status" value="1"/>
</dbReference>
<evidence type="ECO:0000256" key="8">
    <source>
        <dbReference type="ARBA" id="ARBA00022722"/>
    </source>
</evidence>
<dbReference type="SMART" id="SM00474">
    <property type="entry name" value="35EXOc"/>
    <property type="match status" value="1"/>
</dbReference>
<dbReference type="InterPro" id="IPR012337">
    <property type="entry name" value="RNaseH-like_sf"/>
</dbReference>
<feature type="domain" description="3'-5' exonuclease" evidence="18">
    <location>
        <begin position="333"/>
        <end position="520"/>
    </location>
</feature>
<evidence type="ECO:0000259" key="20">
    <source>
        <dbReference type="SMART" id="SM00482"/>
    </source>
</evidence>
<keyword evidence="13 17" id="KW-0238">DNA-binding</keyword>
<dbReference type="PANTHER" id="PTHR10133:SF27">
    <property type="entry name" value="DNA POLYMERASE NU"/>
    <property type="match status" value="1"/>
</dbReference>
<keyword evidence="8" id="KW-0540">Nuclease</keyword>
<dbReference type="Gene3D" id="1.10.150.20">
    <property type="entry name" value="5' to 3' exonuclease, C-terminal subdomain"/>
    <property type="match status" value="2"/>
</dbReference>
<reference evidence="22" key="1">
    <citation type="submission" date="2015-12" db="EMBL/GenBank/DDBJ databases">
        <authorList>
            <person name="Shamseldin A."/>
            <person name="Moawad H."/>
            <person name="Abd El-Rahim W.M."/>
            <person name="Sadowsky M.J."/>
        </authorList>
    </citation>
    <scope>NUCLEOTIDE SEQUENCE [LARGE SCALE GENOMIC DNA]</scope>
    <source>
        <strain evidence="22">2538-88</strain>
    </source>
</reference>
<dbReference type="Gene3D" id="1.20.1060.10">
    <property type="entry name" value="Taq DNA Polymerase, Chain T, domain 4"/>
    <property type="match status" value="1"/>
</dbReference>
<dbReference type="GO" id="GO:0006261">
    <property type="term" value="P:DNA-templated DNA replication"/>
    <property type="evidence" value="ECO:0007669"/>
    <property type="project" value="UniProtKB-UniRule"/>
</dbReference>
<dbReference type="InterPro" id="IPR001098">
    <property type="entry name" value="DNA-dir_DNA_pol_A_palm_dom"/>
</dbReference>
<dbReference type="NCBIfam" id="NF004397">
    <property type="entry name" value="PRK05755.1"/>
    <property type="match status" value="1"/>
</dbReference>
<feature type="domain" description="5'-3' exonuclease" evidence="19">
    <location>
        <begin position="7"/>
        <end position="267"/>
    </location>
</feature>
<keyword evidence="5 17" id="KW-0808">Transferase</keyword>
<dbReference type="CDD" id="cd09898">
    <property type="entry name" value="H3TH_53EXO"/>
    <property type="match status" value="1"/>
</dbReference>
<evidence type="ECO:0000256" key="15">
    <source>
        <dbReference type="ARBA" id="ARBA00049244"/>
    </source>
</evidence>
<keyword evidence="14 17" id="KW-0234">DNA repair</keyword>
<dbReference type="InterPro" id="IPR036279">
    <property type="entry name" value="5-3_exonuclease_C_sf"/>
</dbReference>
<dbReference type="AlphaFoldDB" id="A0A151KZ66"/>
<comment type="similarity">
    <text evidence="1 17">Belongs to the DNA polymerase type-A family.</text>
</comment>
<dbReference type="FunFam" id="3.30.420.10:FF:000026">
    <property type="entry name" value="DNA polymerase I"/>
    <property type="match status" value="1"/>
</dbReference>
<evidence type="ECO:0000256" key="13">
    <source>
        <dbReference type="ARBA" id="ARBA00023125"/>
    </source>
</evidence>
<evidence type="ECO:0000256" key="9">
    <source>
        <dbReference type="ARBA" id="ARBA00022763"/>
    </source>
</evidence>
<dbReference type="Pfam" id="PF01367">
    <property type="entry name" value="5_3_exonuc"/>
    <property type="match status" value="1"/>
</dbReference>
<dbReference type="InterPro" id="IPR002298">
    <property type="entry name" value="DNA_polymerase_A"/>
</dbReference>
<dbReference type="SUPFAM" id="SSF47807">
    <property type="entry name" value="5' to 3' exonuclease, C-terminal subdomain"/>
    <property type="match status" value="1"/>
</dbReference>
<evidence type="ECO:0000256" key="7">
    <source>
        <dbReference type="ARBA" id="ARBA00022705"/>
    </source>
</evidence>
<dbReference type="InterPro" id="IPR029060">
    <property type="entry name" value="PIN-like_dom_sf"/>
</dbReference>
<feature type="domain" description="DNA-directed DNA polymerase family A palm" evidence="20">
    <location>
        <begin position="689"/>
        <end position="896"/>
    </location>
</feature>